<name>A0A368R2Y0_SETIT</name>
<comment type="similarity">
    <text evidence="3">Belongs to the SINA (Seven in absentia) family.</text>
</comment>
<dbReference type="EC" id="2.3.2.27" evidence="4"/>
<keyword evidence="5" id="KW-0808">Transferase</keyword>
<reference evidence="12" key="1">
    <citation type="journal article" date="2012" name="Nat. Biotechnol.">
        <title>Reference genome sequence of the model plant Setaria.</title>
        <authorList>
            <person name="Bennetzen J.L."/>
            <person name="Schmutz J."/>
            <person name="Wang H."/>
            <person name="Percifield R."/>
            <person name="Hawkins J."/>
            <person name="Pontaroli A.C."/>
            <person name="Estep M."/>
            <person name="Feng L."/>
            <person name="Vaughn J.N."/>
            <person name="Grimwood J."/>
            <person name="Jenkins J."/>
            <person name="Barry K."/>
            <person name="Lindquist E."/>
            <person name="Hellsten U."/>
            <person name="Deshpande S."/>
            <person name="Wang X."/>
            <person name="Wu X."/>
            <person name="Mitros T."/>
            <person name="Triplett J."/>
            <person name="Yang X."/>
            <person name="Ye C.Y."/>
            <person name="Mauro-Herrera M."/>
            <person name="Wang L."/>
            <person name="Li P."/>
            <person name="Sharma M."/>
            <person name="Sharma R."/>
            <person name="Ronald P.C."/>
            <person name="Panaud O."/>
            <person name="Kellogg E.A."/>
            <person name="Brutnell T.P."/>
            <person name="Doust A.N."/>
            <person name="Tuskan G.A."/>
            <person name="Rokhsar D."/>
            <person name="Devos K.M."/>
        </authorList>
    </citation>
    <scope>NUCLEOTIDE SEQUENCE [LARGE SCALE GENOMIC DNA]</scope>
    <source>
        <strain evidence="12">Yugu1</strain>
    </source>
</reference>
<organism evidence="12">
    <name type="scientific">Setaria italica</name>
    <name type="common">Foxtail millet</name>
    <name type="synonym">Panicum italicum</name>
    <dbReference type="NCBI Taxonomy" id="4555"/>
    <lineage>
        <taxon>Eukaryota</taxon>
        <taxon>Viridiplantae</taxon>
        <taxon>Streptophyta</taxon>
        <taxon>Embryophyta</taxon>
        <taxon>Tracheophyta</taxon>
        <taxon>Spermatophyta</taxon>
        <taxon>Magnoliopsida</taxon>
        <taxon>Liliopsida</taxon>
        <taxon>Poales</taxon>
        <taxon>Poaceae</taxon>
        <taxon>PACMAD clade</taxon>
        <taxon>Panicoideae</taxon>
        <taxon>Panicodae</taxon>
        <taxon>Paniceae</taxon>
        <taxon>Cenchrinae</taxon>
        <taxon>Setaria</taxon>
    </lineage>
</organism>
<dbReference type="PANTHER" id="PTHR10315:SF165">
    <property type="entry name" value="RING-TYPE E3 UBIQUITIN TRANSFERASE"/>
    <property type="match status" value="1"/>
</dbReference>
<evidence type="ECO:0000256" key="7">
    <source>
        <dbReference type="ARBA" id="ARBA00022771"/>
    </source>
</evidence>
<comment type="catalytic activity">
    <reaction evidence="1">
        <text>S-ubiquitinyl-[E2 ubiquitin-conjugating enzyme]-L-cysteine + [acceptor protein]-L-lysine = [E2 ubiquitin-conjugating enzyme]-L-cysteine + N(6)-ubiquitinyl-[acceptor protein]-L-lysine.</text>
        <dbReference type="EC" id="2.3.2.27"/>
    </reaction>
</comment>
<dbReference type="SUPFAM" id="SSF49599">
    <property type="entry name" value="TRAF domain-like"/>
    <property type="match status" value="1"/>
</dbReference>
<dbReference type="PANTHER" id="PTHR10315">
    <property type="entry name" value="E3 UBIQUITIN PROTEIN LIGASE SIAH"/>
    <property type="match status" value="1"/>
</dbReference>
<comment type="pathway">
    <text evidence="2">Protein modification; protein ubiquitination.</text>
</comment>
<sequence length="269" mass="29899">MAPQHPEEGEWGGVAKRRKAATATDVSMELDILDCPVCYHPLRPPIFQCSVGHVACSSCCANLPDRCHSCSTTGYNRCYIMEHVVDSTKVPCLYGNLGCTKKITYYEKEDHEKVCPHGPCFWPETDCSFCGSTSMLHEHFASVHMWHCIRLSYNKAFRFRVAQGSTVLEGEDGHLFLVNMVLEPVGGVISLFSIQPNITESNFKCKLAVSCPEMSYSQVSQFQMRSTNLFDGLPKDRFLFVVPKVLLRDTSTNATASVSVSVSVTLIPP</sequence>
<dbReference type="UniPathway" id="UPA00143"/>
<protein>
    <recommendedName>
        <fullName evidence="4">RING-type E3 ubiquitin transferase</fullName>
        <ecNumber evidence="4">2.3.2.27</ecNumber>
    </recommendedName>
</protein>
<dbReference type="GO" id="GO:0061630">
    <property type="term" value="F:ubiquitin protein ligase activity"/>
    <property type="evidence" value="ECO:0007669"/>
    <property type="project" value="UniProtKB-EC"/>
</dbReference>
<proteinExistence type="inferred from homology"/>
<evidence type="ECO:0000256" key="10">
    <source>
        <dbReference type="PROSITE-ProRule" id="PRU00455"/>
    </source>
</evidence>
<feature type="domain" description="SIAH-type" evidence="11">
    <location>
        <begin position="87"/>
        <end position="145"/>
    </location>
</feature>
<evidence type="ECO:0000256" key="3">
    <source>
        <dbReference type="ARBA" id="ARBA00009119"/>
    </source>
</evidence>
<evidence type="ECO:0000256" key="1">
    <source>
        <dbReference type="ARBA" id="ARBA00000900"/>
    </source>
</evidence>
<keyword evidence="9" id="KW-0862">Zinc</keyword>
<dbReference type="Gene3D" id="3.30.40.10">
    <property type="entry name" value="Zinc/RING finger domain, C3HC4 (zinc finger)"/>
    <property type="match status" value="1"/>
</dbReference>
<gene>
    <name evidence="12" type="ORF">SETIT_5G084800v2</name>
</gene>
<evidence type="ECO:0000256" key="9">
    <source>
        <dbReference type="ARBA" id="ARBA00022833"/>
    </source>
</evidence>
<evidence type="ECO:0000256" key="8">
    <source>
        <dbReference type="ARBA" id="ARBA00022786"/>
    </source>
</evidence>
<evidence type="ECO:0000256" key="5">
    <source>
        <dbReference type="ARBA" id="ARBA00022679"/>
    </source>
</evidence>
<dbReference type="InterPro" id="IPR049548">
    <property type="entry name" value="Sina-like_RING"/>
</dbReference>
<evidence type="ECO:0000259" key="11">
    <source>
        <dbReference type="PROSITE" id="PS51081"/>
    </source>
</evidence>
<reference evidence="12" key="2">
    <citation type="submission" date="2015-07" db="EMBL/GenBank/DDBJ databases">
        <authorList>
            <person name="Noorani M."/>
        </authorList>
    </citation>
    <scope>NUCLEOTIDE SEQUENCE</scope>
    <source>
        <strain evidence="12">Yugu1</strain>
    </source>
</reference>
<evidence type="ECO:0000313" key="12">
    <source>
        <dbReference type="EMBL" id="RCV24444.1"/>
    </source>
</evidence>
<dbReference type="InterPro" id="IPR013083">
    <property type="entry name" value="Znf_RING/FYVE/PHD"/>
</dbReference>
<dbReference type="AlphaFoldDB" id="A0A368R2Y0"/>
<evidence type="ECO:0000256" key="2">
    <source>
        <dbReference type="ARBA" id="ARBA00004906"/>
    </source>
</evidence>
<dbReference type="PROSITE" id="PS51081">
    <property type="entry name" value="ZF_SIAH"/>
    <property type="match status" value="1"/>
</dbReference>
<evidence type="ECO:0000256" key="6">
    <source>
        <dbReference type="ARBA" id="ARBA00022723"/>
    </source>
</evidence>
<accession>A0A368R2Y0</accession>
<dbReference type="GO" id="GO:0008270">
    <property type="term" value="F:zinc ion binding"/>
    <property type="evidence" value="ECO:0007669"/>
    <property type="project" value="UniProtKB-KW"/>
</dbReference>
<dbReference type="Pfam" id="PF21362">
    <property type="entry name" value="Sina_RING"/>
    <property type="match status" value="1"/>
</dbReference>
<keyword evidence="8" id="KW-0833">Ubl conjugation pathway</keyword>
<keyword evidence="7 10" id="KW-0863">Zinc-finger</keyword>
<dbReference type="OrthoDB" id="4788989at2759"/>
<evidence type="ECO:0000256" key="4">
    <source>
        <dbReference type="ARBA" id="ARBA00012483"/>
    </source>
</evidence>
<dbReference type="EMBL" id="CM003532">
    <property type="protein sequence ID" value="RCV24444.1"/>
    <property type="molecule type" value="Genomic_DNA"/>
</dbReference>
<dbReference type="InterPro" id="IPR052088">
    <property type="entry name" value="E3_ubiquitin-ligase_SINA"/>
</dbReference>
<dbReference type="InterPro" id="IPR013010">
    <property type="entry name" value="Znf_SIAH"/>
</dbReference>
<dbReference type="CDD" id="cd16571">
    <property type="entry name" value="RING-HC_SIAHs"/>
    <property type="match status" value="1"/>
</dbReference>
<dbReference type="GO" id="GO:0016567">
    <property type="term" value="P:protein ubiquitination"/>
    <property type="evidence" value="ECO:0007669"/>
    <property type="project" value="UniProtKB-UniPathway"/>
</dbReference>
<dbReference type="Pfam" id="PF21361">
    <property type="entry name" value="Sina_ZnF"/>
    <property type="match status" value="1"/>
</dbReference>
<keyword evidence="6" id="KW-0479">Metal-binding</keyword>